<feature type="domain" description="Radical SAM core" evidence="6">
    <location>
        <begin position="15"/>
        <end position="288"/>
    </location>
</feature>
<dbReference type="SUPFAM" id="SSF102114">
    <property type="entry name" value="Radical SAM enzymes"/>
    <property type="match status" value="1"/>
</dbReference>
<evidence type="ECO:0000256" key="3">
    <source>
        <dbReference type="ARBA" id="ARBA00022723"/>
    </source>
</evidence>
<dbReference type="InterPro" id="IPR051198">
    <property type="entry name" value="BchE-like"/>
</dbReference>
<evidence type="ECO:0000256" key="5">
    <source>
        <dbReference type="ARBA" id="ARBA00023014"/>
    </source>
</evidence>
<organism evidence="7 8">
    <name type="scientific">Desulfomonile tiedjei</name>
    <dbReference type="NCBI Taxonomy" id="2358"/>
    <lineage>
        <taxon>Bacteria</taxon>
        <taxon>Pseudomonadati</taxon>
        <taxon>Thermodesulfobacteriota</taxon>
        <taxon>Desulfomonilia</taxon>
        <taxon>Desulfomonilales</taxon>
        <taxon>Desulfomonilaceae</taxon>
        <taxon>Desulfomonile</taxon>
    </lineage>
</organism>
<dbReference type="SFLD" id="SFLDS00029">
    <property type="entry name" value="Radical_SAM"/>
    <property type="match status" value="1"/>
</dbReference>
<keyword evidence="3" id="KW-0479">Metal-binding</keyword>
<dbReference type="GO" id="GO:0003824">
    <property type="term" value="F:catalytic activity"/>
    <property type="evidence" value="ECO:0007669"/>
    <property type="project" value="InterPro"/>
</dbReference>
<protein>
    <submittedName>
        <fullName evidence="7">Radical SAM protein</fullName>
    </submittedName>
</protein>
<keyword evidence="2" id="KW-0949">S-adenosyl-L-methionine</keyword>
<comment type="cofactor">
    <cofactor evidence="1">
        <name>[4Fe-4S] cluster</name>
        <dbReference type="ChEBI" id="CHEBI:49883"/>
    </cofactor>
</comment>
<keyword evidence="4" id="KW-0408">Iron</keyword>
<evidence type="ECO:0000256" key="2">
    <source>
        <dbReference type="ARBA" id="ARBA00022691"/>
    </source>
</evidence>
<dbReference type="SFLD" id="SFLDG01095">
    <property type="entry name" value="Uncharacterised_Radical_SAM_Su"/>
    <property type="match status" value="1"/>
</dbReference>
<gene>
    <name evidence="7" type="ORF">HY912_13680</name>
</gene>
<sequence length="383" mass="43039">MESDPTFEQGPIRPPSEAGSLLVRVTRNCPWNRCAFCSTYKGRKFSRRNLDEIKNDVDAARGVWDRIIEMSWKSGGAGEITREVLTEILQHPKLPDSFRSVAYWMASGGRTVFLQDANSLMLSTDTLVEILAHIRLRFPQVERVTSYARGITLKGKSVDEFIRLKEAGLTRLHVGMESGSDKVLKLIQKGVRSDQLIDGGRKVVAGGVSLCLYVIPGIGGTELSRENALESARVVNAINPAHLRFRSLYVRRGSRLEEMVRNGEFTPPDEDRMVLEIRTLIENLNGISTTIVSDHVLNLLEEVEGTVPHDKTRILAVIDKYLSMSDGDRQLFQLGRRGGALRSVNDLEQHEVLVRLRDAKTQIEKEMPGGIPEYMEAVKRRFV</sequence>
<dbReference type="Pfam" id="PF04055">
    <property type="entry name" value="Radical_SAM"/>
    <property type="match status" value="1"/>
</dbReference>
<comment type="caution">
    <text evidence="7">The sequence shown here is derived from an EMBL/GenBank/DDBJ whole genome shotgun (WGS) entry which is preliminary data.</text>
</comment>
<evidence type="ECO:0000313" key="8">
    <source>
        <dbReference type="Proteomes" id="UP000807825"/>
    </source>
</evidence>
<evidence type="ECO:0000256" key="4">
    <source>
        <dbReference type="ARBA" id="ARBA00023004"/>
    </source>
</evidence>
<dbReference type="AlphaFoldDB" id="A0A9D6V2A1"/>
<dbReference type="PANTHER" id="PTHR43409:SF4">
    <property type="entry name" value="RADICAL SAM SUPERFAMILY PROTEIN"/>
    <property type="match status" value="1"/>
</dbReference>
<dbReference type="InterPro" id="IPR006638">
    <property type="entry name" value="Elp3/MiaA/NifB-like_rSAM"/>
</dbReference>
<proteinExistence type="predicted"/>
<dbReference type="Proteomes" id="UP000807825">
    <property type="component" value="Unassembled WGS sequence"/>
</dbReference>
<dbReference type="PROSITE" id="PS51918">
    <property type="entry name" value="RADICAL_SAM"/>
    <property type="match status" value="1"/>
</dbReference>
<dbReference type="PANTHER" id="PTHR43409">
    <property type="entry name" value="ANAEROBIC MAGNESIUM-PROTOPORPHYRIN IX MONOMETHYL ESTER CYCLASE-RELATED"/>
    <property type="match status" value="1"/>
</dbReference>
<name>A0A9D6V2A1_9BACT</name>
<keyword evidence="5" id="KW-0411">Iron-sulfur</keyword>
<evidence type="ECO:0000259" key="6">
    <source>
        <dbReference type="PROSITE" id="PS51918"/>
    </source>
</evidence>
<dbReference type="Gene3D" id="3.30.750.200">
    <property type="match status" value="1"/>
</dbReference>
<evidence type="ECO:0000256" key="1">
    <source>
        <dbReference type="ARBA" id="ARBA00001966"/>
    </source>
</evidence>
<reference evidence="7" key="1">
    <citation type="submission" date="2020-07" db="EMBL/GenBank/DDBJ databases">
        <title>Huge and variable diversity of episymbiotic CPR bacteria and DPANN archaea in groundwater ecosystems.</title>
        <authorList>
            <person name="He C.Y."/>
            <person name="Keren R."/>
            <person name="Whittaker M."/>
            <person name="Farag I.F."/>
            <person name="Doudna J."/>
            <person name="Cate J.H.D."/>
            <person name="Banfield J.F."/>
        </authorList>
    </citation>
    <scope>NUCLEOTIDE SEQUENCE</scope>
    <source>
        <strain evidence="7">NC_groundwater_1664_Pr3_B-0.1um_52_9</strain>
    </source>
</reference>
<dbReference type="GO" id="GO:0051536">
    <property type="term" value="F:iron-sulfur cluster binding"/>
    <property type="evidence" value="ECO:0007669"/>
    <property type="project" value="UniProtKB-KW"/>
</dbReference>
<dbReference type="SMART" id="SM00729">
    <property type="entry name" value="Elp3"/>
    <property type="match status" value="1"/>
</dbReference>
<dbReference type="InterPro" id="IPR007197">
    <property type="entry name" value="rSAM"/>
</dbReference>
<dbReference type="GO" id="GO:0046872">
    <property type="term" value="F:metal ion binding"/>
    <property type="evidence" value="ECO:0007669"/>
    <property type="project" value="UniProtKB-KW"/>
</dbReference>
<dbReference type="EMBL" id="JACRDE010000358">
    <property type="protein sequence ID" value="MBI5250538.1"/>
    <property type="molecule type" value="Genomic_DNA"/>
</dbReference>
<evidence type="ECO:0000313" key="7">
    <source>
        <dbReference type="EMBL" id="MBI5250538.1"/>
    </source>
</evidence>
<dbReference type="CDD" id="cd01335">
    <property type="entry name" value="Radical_SAM"/>
    <property type="match status" value="1"/>
</dbReference>
<accession>A0A9D6V2A1</accession>
<dbReference type="InterPro" id="IPR058240">
    <property type="entry name" value="rSAM_sf"/>
</dbReference>